<sequence>MKLLKQGNTGADVKKWQYFLLGQGHYVGAVTGIFGPETHKASVAFQKAHRLQPDGIVGNKTIGRAMQLGFGLLNDSRTDILSENFPAKPAFSPLVTNAERAKHFGTIRFTPNPVPGNRENIAITNNWDKNHIIKINIPQLIPIKGTGTVYFHKKGADQLRSLFADWEAAGLMHHVLTWDGAYTPRFVRGSNKVLSNHAFGTAFDINMAWNRLGAIPALVGQKGSVRTLVQLAHQNGFYWGGHFKRKDGMHFEIAQIR</sequence>
<dbReference type="InterPro" id="IPR002477">
    <property type="entry name" value="Peptidoglycan-bd-like"/>
</dbReference>
<organism evidence="3 4">
    <name type="scientific">Flavobacterium aureirubrum</name>
    <dbReference type="NCBI Taxonomy" id="3133147"/>
    <lineage>
        <taxon>Bacteria</taxon>
        <taxon>Pseudomonadati</taxon>
        <taxon>Bacteroidota</taxon>
        <taxon>Flavobacteriia</taxon>
        <taxon>Flavobacteriales</taxon>
        <taxon>Flavobacteriaceae</taxon>
        <taxon>Flavobacterium</taxon>
    </lineage>
</organism>
<keyword evidence="4" id="KW-1185">Reference proteome</keyword>
<dbReference type="Pfam" id="PF13539">
    <property type="entry name" value="Peptidase_M15_4"/>
    <property type="match status" value="1"/>
</dbReference>
<feature type="domain" description="Peptidase M15C" evidence="2">
    <location>
        <begin position="189"/>
        <end position="253"/>
    </location>
</feature>
<reference evidence="3 4" key="1">
    <citation type="submission" date="2024-03" db="EMBL/GenBank/DDBJ databases">
        <title>Two novel species of the genus Flavobacterium exhibiting potentially degradation of complex polysaccharides.</title>
        <authorList>
            <person name="Lian X."/>
        </authorList>
    </citation>
    <scope>NUCLEOTIDE SEQUENCE [LARGE SCALE GENOMIC DNA]</scope>
    <source>
        <strain evidence="4">j3</strain>
    </source>
</reference>
<dbReference type="SUPFAM" id="SSF55166">
    <property type="entry name" value="Hedgehog/DD-peptidase"/>
    <property type="match status" value="1"/>
</dbReference>
<dbReference type="InterPro" id="IPR039561">
    <property type="entry name" value="Peptidase_M15C"/>
</dbReference>
<dbReference type="EMBL" id="JBCGDO010000018">
    <property type="protein sequence ID" value="MEM0543430.1"/>
    <property type="molecule type" value="Genomic_DNA"/>
</dbReference>
<feature type="domain" description="Peptidoglycan binding-like" evidence="1">
    <location>
        <begin position="9"/>
        <end position="62"/>
    </location>
</feature>
<dbReference type="InterPro" id="IPR009045">
    <property type="entry name" value="Zn_M74/Hedgehog-like"/>
</dbReference>
<dbReference type="Gene3D" id="1.10.101.10">
    <property type="entry name" value="PGBD-like superfamily/PGBD"/>
    <property type="match status" value="1"/>
</dbReference>
<protein>
    <submittedName>
        <fullName evidence="3">M15 family metallopeptidase</fullName>
    </submittedName>
</protein>
<evidence type="ECO:0000313" key="3">
    <source>
        <dbReference type="EMBL" id="MEM0543430.1"/>
    </source>
</evidence>
<proteinExistence type="predicted"/>
<dbReference type="SUPFAM" id="SSF47090">
    <property type="entry name" value="PGBD-like"/>
    <property type="match status" value="1"/>
</dbReference>
<evidence type="ECO:0000313" key="4">
    <source>
        <dbReference type="Proteomes" id="UP001460072"/>
    </source>
</evidence>
<dbReference type="RefSeq" id="WP_342696626.1">
    <property type="nucleotide sequence ID" value="NZ_JBCGDO010000018.1"/>
</dbReference>
<gene>
    <name evidence="3" type="ORF">WFZ85_12450</name>
</gene>
<evidence type="ECO:0000259" key="2">
    <source>
        <dbReference type="Pfam" id="PF13539"/>
    </source>
</evidence>
<evidence type="ECO:0000259" key="1">
    <source>
        <dbReference type="Pfam" id="PF01471"/>
    </source>
</evidence>
<dbReference type="Proteomes" id="UP001460072">
    <property type="component" value="Unassembled WGS sequence"/>
</dbReference>
<dbReference type="Pfam" id="PF01471">
    <property type="entry name" value="PG_binding_1"/>
    <property type="match status" value="1"/>
</dbReference>
<dbReference type="InterPro" id="IPR036365">
    <property type="entry name" value="PGBD-like_sf"/>
</dbReference>
<dbReference type="Gene3D" id="3.30.1380.10">
    <property type="match status" value="1"/>
</dbReference>
<name>A0ABU9N734_9FLAO</name>
<accession>A0ABU9N734</accession>
<dbReference type="InterPro" id="IPR036366">
    <property type="entry name" value="PGBDSf"/>
</dbReference>
<comment type="caution">
    <text evidence="3">The sequence shown here is derived from an EMBL/GenBank/DDBJ whole genome shotgun (WGS) entry which is preliminary data.</text>
</comment>